<dbReference type="InterPro" id="IPR013098">
    <property type="entry name" value="Ig_I-set"/>
</dbReference>
<dbReference type="AlphaFoldDB" id="A0A183EC54"/>
<dbReference type="PROSITE" id="PS50853">
    <property type="entry name" value="FN3"/>
    <property type="match status" value="1"/>
</dbReference>
<dbReference type="InterPro" id="IPR050964">
    <property type="entry name" value="Striated_Muscle_Regulatory"/>
</dbReference>
<feature type="region of interest" description="Disordered" evidence="2">
    <location>
        <begin position="187"/>
        <end position="213"/>
    </location>
</feature>
<proteinExistence type="predicted"/>
<keyword evidence="1" id="KW-0677">Repeat</keyword>
<dbReference type="InterPro" id="IPR007110">
    <property type="entry name" value="Ig-like_dom"/>
</dbReference>
<dbReference type="Pfam" id="PF07679">
    <property type="entry name" value="I-set"/>
    <property type="match status" value="2"/>
</dbReference>
<dbReference type="PROSITE" id="PS50835">
    <property type="entry name" value="IG_LIKE"/>
    <property type="match status" value="1"/>
</dbReference>
<feature type="region of interest" description="Disordered" evidence="2">
    <location>
        <begin position="126"/>
        <end position="148"/>
    </location>
</feature>
<evidence type="ECO:0000313" key="5">
    <source>
        <dbReference type="WBParaSite" id="GPUH_0001857001-mRNA-1"/>
    </source>
</evidence>
<feature type="compositionally biased region" description="Basic and acidic residues" evidence="2">
    <location>
        <begin position="318"/>
        <end position="342"/>
    </location>
</feature>
<name>A0A183EC54_9BILA</name>
<feature type="region of interest" description="Disordered" evidence="2">
    <location>
        <begin position="410"/>
        <end position="431"/>
    </location>
</feature>
<organism evidence="5">
    <name type="scientific">Gongylonema pulchrum</name>
    <dbReference type="NCBI Taxonomy" id="637853"/>
    <lineage>
        <taxon>Eukaryota</taxon>
        <taxon>Metazoa</taxon>
        <taxon>Ecdysozoa</taxon>
        <taxon>Nematoda</taxon>
        <taxon>Chromadorea</taxon>
        <taxon>Rhabditida</taxon>
        <taxon>Spirurina</taxon>
        <taxon>Spiruromorpha</taxon>
        <taxon>Spiruroidea</taxon>
        <taxon>Gongylonematidae</taxon>
        <taxon>Gongylonema</taxon>
    </lineage>
</organism>
<dbReference type="InterPro" id="IPR013783">
    <property type="entry name" value="Ig-like_fold"/>
</dbReference>
<reference evidence="5" key="1">
    <citation type="submission" date="2016-06" db="UniProtKB">
        <authorList>
            <consortium name="WormBaseParasite"/>
        </authorList>
    </citation>
    <scope>IDENTIFICATION</scope>
</reference>
<evidence type="ECO:0000256" key="1">
    <source>
        <dbReference type="ARBA" id="ARBA00022737"/>
    </source>
</evidence>
<evidence type="ECO:0000259" key="3">
    <source>
        <dbReference type="PROSITE" id="PS50835"/>
    </source>
</evidence>
<evidence type="ECO:0000259" key="4">
    <source>
        <dbReference type="PROSITE" id="PS50853"/>
    </source>
</evidence>
<dbReference type="PANTHER" id="PTHR13817">
    <property type="entry name" value="TITIN"/>
    <property type="match status" value="1"/>
</dbReference>
<protein>
    <submittedName>
        <fullName evidence="5">Fibronectin type-III domain-containing protein</fullName>
    </submittedName>
</protein>
<feature type="domain" description="Fibronectin type-III" evidence="4">
    <location>
        <begin position="1"/>
        <end position="79"/>
    </location>
</feature>
<feature type="domain" description="Ig-like" evidence="3">
    <location>
        <begin position="529"/>
        <end position="614"/>
    </location>
</feature>
<dbReference type="WBParaSite" id="GPUH_0001857001-mRNA-1">
    <property type="protein sequence ID" value="GPUH_0001857001-mRNA-1"/>
    <property type="gene ID" value="GPUH_0001857001"/>
</dbReference>
<feature type="region of interest" description="Disordered" evidence="2">
    <location>
        <begin position="300"/>
        <end position="342"/>
    </location>
</feature>
<dbReference type="InterPro" id="IPR003961">
    <property type="entry name" value="FN3_dom"/>
</dbReference>
<dbReference type="Gene3D" id="2.60.40.10">
    <property type="entry name" value="Immunoglobulins"/>
    <property type="match status" value="4"/>
</dbReference>
<feature type="compositionally biased region" description="Low complexity" evidence="2">
    <location>
        <begin position="414"/>
        <end position="425"/>
    </location>
</feature>
<feature type="compositionally biased region" description="Basic residues" evidence="2">
    <location>
        <begin position="195"/>
        <end position="204"/>
    </location>
</feature>
<evidence type="ECO:0000256" key="2">
    <source>
        <dbReference type="SAM" id="MobiDB-lite"/>
    </source>
</evidence>
<dbReference type="SUPFAM" id="SSF49265">
    <property type="entry name" value="Fibronectin type III"/>
    <property type="match status" value="1"/>
</dbReference>
<dbReference type="CDD" id="cd00063">
    <property type="entry name" value="FN3"/>
    <property type="match status" value="1"/>
</dbReference>
<dbReference type="SMART" id="SM00409">
    <property type="entry name" value="IG"/>
    <property type="match status" value="3"/>
</dbReference>
<dbReference type="Pfam" id="PF00041">
    <property type="entry name" value="fn3"/>
    <property type="match status" value="1"/>
</dbReference>
<dbReference type="PRINTS" id="PR00014">
    <property type="entry name" value="FNTYPEIII"/>
</dbReference>
<dbReference type="InterPro" id="IPR036179">
    <property type="entry name" value="Ig-like_dom_sf"/>
</dbReference>
<dbReference type="SUPFAM" id="SSF48726">
    <property type="entry name" value="Immunoglobulin"/>
    <property type="match status" value="3"/>
</dbReference>
<dbReference type="GO" id="GO:0031430">
    <property type="term" value="C:M band"/>
    <property type="evidence" value="ECO:0007669"/>
    <property type="project" value="TreeGrafter"/>
</dbReference>
<feature type="compositionally biased region" description="Basic residues" evidence="2">
    <location>
        <begin position="307"/>
        <end position="317"/>
    </location>
</feature>
<sequence>LDWSAPEDDGGSKIVGYVVEKKEINRRAFRRVIQLKNDRTSCLVEELDADSEYIFRIAAINKYGIGDFVEFPSICTAVTVEEVEEVPEKPKRAEEAPEKIGEEGQEFVKLEEEISKELAKPVEETITEAKEDEEYKKVPSKHPEQEREEAAEIAVELEVGEITKEEEKEVEVAETVKIAEKVKEAAQKEEEPVIKKKKAAKKKPSKEEQKEVISVVEKPAELAETAEISAEETKYQQRLILEGLEISEPVKVEVEKQRVEEALLEEKEKQYETKEKDLLLPAEAGADISLTKVISGEEGAVAEKEVPKKKKSKVKKKLPLDSKELKGKPSEDEAKLEKELAKPTEKIPEEVAKILEVEGPVDSEVVAEYQIKVKEAQEEAREGADVELALRMALVSEEEMPQLEEAMKFEKVPDTSAASSTISSDEGAPSMRQLRKRRNGFAIPPEQEILAFRGDTVKIECELFDESDTLIWTINGRPASDDARCIEIVDGYMRILQIEKVVPEDTKTIVTANVNEHYAESRLIVDDTPAEITEKLPRKSTGKMGDTVKLSITVSHPTQNVQWFFDSQPLSEISDQFETVAEDDKLSLLIKNVNYDQAGRYSVRVDSAETSTVLIIEGFPIIQEAELLPPTVELESQENLVLTVPFKAVPEPVLECLFNGEQIPSSLKVQLDIFNDTVRFCKRKVSRNDAGQYAVKIKNEYGEVVQTFDVNVKGQVFRLINCLLSDLTVCPYLLNLIHAINFFCFLLRKKRPVLTAHPFSLGIRYH</sequence>
<dbReference type="PANTHER" id="PTHR13817:SF49">
    <property type="entry name" value="MYOSIN-BINDING PROTEIN H"/>
    <property type="match status" value="1"/>
</dbReference>
<accession>A0A183EC54</accession>
<dbReference type="GO" id="GO:0045214">
    <property type="term" value="P:sarcomere organization"/>
    <property type="evidence" value="ECO:0007669"/>
    <property type="project" value="TreeGrafter"/>
</dbReference>
<dbReference type="InterPro" id="IPR003599">
    <property type="entry name" value="Ig_sub"/>
</dbReference>
<dbReference type="CDD" id="cd00096">
    <property type="entry name" value="Ig"/>
    <property type="match status" value="1"/>
</dbReference>
<dbReference type="InterPro" id="IPR036116">
    <property type="entry name" value="FN3_sf"/>
</dbReference>